<feature type="compositionally biased region" description="Pro residues" evidence="1">
    <location>
        <begin position="1"/>
        <end position="11"/>
    </location>
</feature>
<dbReference type="InterPro" id="IPR001810">
    <property type="entry name" value="F-box_dom"/>
</dbReference>
<evidence type="ECO:0000259" key="2">
    <source>
        <dbReference type="SMART" id="SM00256"/>
    </source>
</evidence>
<dbReference type="EnsemblPlants" id="TraesCS5A02G022800.1">
    <property type="protein sequence ID" value="TraesCS5A02G022800.1"/>
    <property type="gene ID" value="TraesCS5A02G022800"/>
</dbReference>
<dbReference type="AlphaFoldDB" id="A0A3B6KAR4"/>
<dbReference type="Proteomes" id="UP000019116">
    <property type="component" value="Chromosome 5A"/>
</dbReference>
<feature type="domain" description="F-box" evidence="2">
    <location>
        <begin position="72"/>
        <end position="112"/>
    </location>
</feature>
<dbReference type="Pfam" id="PF03478">
    <property type="entry name" value="Beta-prop_KIB1-4"/>
    <property type="match status" value="1"/>
</dbReference>
<reference evidence="3" key="1">
    <citation type="submission" date="2018-08" db="EMBL/GenBank/DDBJ databases">
        <authorList>
            <person name="Rossello M."/>
        </authorList>
    </citation>
    <scope>NUCLEOTIDE SEQUENCE [LARGE SCALE GENOMIC DNA]</scope>
    <source>
        <strain evidence="3">cv. Chinese Spring</strain>
    </source>
</reference>
<dbReference type="OrthoDB" id="695192at2759"/>
<dbReference type="InterPro" id="IPR005174">
    <property type="entry name" value="KIB1-4_b-propeller"/>
</dbReference>
<evidence type="ECO:0000313" key="3">
    <source>
        <dbReference type="EnsemblPlants" id="TraesCS5A02G022800.1"/>
    </source>
</evidence>
<dbReference type="InterPro" id="IPR036047">
    <property type="entry name" value="F-box-like_dom_sf"/>
</dbReference>
<feature type="compositionally biased region" description="Polar residues" evidence="1">
    <location>
        <begin position="38"/>
        <end position="48"/>
    </location>
</feature>
<evidence type="ECO:0000313" key="4">
    <source>
        <dbReference type="Proteomes" id="UP000019116"/>
    </source>
</evidence>
<dbReference type="OMA" id="CELRECF"/>
<evidence type="ECO:0000256" key="1">
    <source>
        <dbReference type="SAM" id="MobiDB-lite"/>
    </source>
</evidence>
<dbReference type="SUPFAM" id="SSF81383">
    <property type="entry name" value="F-box domain"/>
    <property type="match status" value="1"/>
</dbReference>
<name>A0A3B6KAR4_WHEAT</name>
<dbReference type="PANTHER" id="PTHR44586">
    <property type="entry name" value="F-BOX DOMAIN CONTAINING PROTEIN, EXPRESSED"/>
    <property type="match status" value="1"/>
</dbReference>
<dbReference type="Gramene" id="TraesCS5A03G0055500.1">
    <property type="protein sequence ID" value="TraesCS5A03G0055500.1.CDS"/>
    <property type="gene ID" value="TraesCS5A03G0055500"/>
</dbReference>
<proteinExistence type="predicted"/>
<dbReference type="Pfam" id="PF00646">
    <property type="entry name" value="F-box"/>
    <property type="match status" value="1"/>
</dbReference>
<dbReference type="SMART" id="SM00256">
    <property type="entry name" value="FBOX"/>
    <property type="match status" value="1"/>
</dbReference>
<dbReference type="CDD" id="cd09917">
    <property type="entry name" value="F-box_SF"/>
    <property type="match status" value="1"/>
</dbReference>
<feature type="region of interest" description="Disordered" evidence="1">
    <location>
        <begin position="1"/>
        <end position="68"/>
    </location>
</feature>
<dbReference type="PANTHER" id="PTHR44586:SF17">
    <property type="entry name" value="DUF295 DOMAIN-CONTAINING PROTEIN"/>
    <property type="match status" value="1"/>
</dbReference>
<dbReference type="STRING" id="4565.A0A3B6KAR4"/>
<dbReference type="PaxDb" id="4565-Traes_5BS_E2116F66A.1"/>
<dbReference type="Gramene" id="TraesNOR5A03G02590800.1">
    <property type="protein sequence ID" value="TraesNOR5A03G02590800.1"/>
    <property type="gene ID" value="TraesNOR5A03G02590800"/>
</dbReference>
<dbReference type="Gramene" id="TraesJAG5A03G02573060.1">
    <property type="protein sequence ID" value="TraesJAG5A03G02573060.1"/>
    <property type="gene ID" value="TraesJAG5A03G02573060"/>
</dbReference>
<accession>A0A3B6KAR4</accession>
<keyword evidence="4" id="KW-1185">Reference proteome</keyword>
<dbReference type="Gramene" id="TraesCS5A02G022800.1">
    <property type="protein sequence ID" value="TraesCS5A02G022800.1"/>
    <property type="gene ID" value="TraesCS5A02G022800"/>
</dbReference>
<reference evidence="3" key="2">
    <citation type="submission" date="2018-10" db="UniProtKB">
        <authorList>
            <consortium name="EnsemblPlants"/>
        </authorList>
    </citation>
    <scope>IDENTIFICATION</scope>
</reference>
<sequence length="514" mass="56751">MAPAAPSPPFRRPGHSQIDLPPRDPLLAGCAGGVRRAGSSSAIPSQSARVDRRRGPVSPPASEATPAASPELPEDILMIVLATLEIPDLMRAGCVCASWRSAYTALRSLDKHKQAQTPCLLYTSESAGEHVACLYSLVEKRVYRLTLPEPPLRHRFIIGSSLGFLVTVDDRSEMHLVNPITGQQIALPSVTTIEYMKPIFDDTGSVHEYEYPSHSARRAFFTPSIMPRCELRECFQFKAFVFHDTSAGSYIAVLIHRPYTHLSFARVGDDKWTLLEPHCDYQDCTYKDGLLYAASTTGEIHAFDLSGPDVTMKIIKGGDEGFDPDAVHIVQAPWGGLLLVSRLKEFDDPDEDVDPKIPVPNTREIKLHKVDDGAERLVEVDCLPEHVLFLGLNDSLCLSAIDYPALKGNHAYFTDDQQYNQARKSSRRDIGVVGFGNYNSKEDLVSPQLWSNWPSPVWITPSLTLMKLPPNDRWLSGPLCGLPKIEEGTLRGLFANLGIPISIGPTGMLQCLKK</sequence>
<gene>
    <name evidence="3" type="primary">LOC123101147</name>
</gene>
<dbReference type="Gramene" id="TraesARI5A03G02612300.1">
    <property type="protein sequence ID" value="TraesARI5A03G02612300.1"/>
    <property type="gene ID" value="TraesARI5A03G02612300"/>
</dbReference>
<dbReference type="Gene3D" id="1.20.1280.50">
    <property type="match status" value="1"/>
</dbReference>
<organism evidence="3">
    <name type="scientific">Triticum aestivum</name>
    <name type="common">Wheat</name>
    <dbReference type="NCBI Taxonomy" id="4565"/>
    <lineage>
        <taxon>Eukaryota</taxon>
        <taxon>Viridiplantae</taxon>
        <taxon>Streptophyta</taxon>
        <taxon>Embryophyta</taxon>
        <taxon>Tracheophyta</taxon>
        <taxon>Spermatophyta</taxon>
        <taxon>Magnoliopsida</taxon>
        <taxon>Liliopsida</taxon>
        <taxon>Poales</taxon>
        <taxon>Poaceae</taxon>
        <taxon>BOP clade</taxon>
        <taxon>Pooideae</taxon>
        <taxon>Triticodae</taxon>
        <taxon>Triticeae</taxon>
        <taxon>Triticinae</taxon>
        <taxon>Triticum</taxon>
    </lineage>
</organism>
<protein>
    <recommendedName>
        <fullName evidence="2">F-box domain-containing protein</fullName>
    </recommendedName>
</protein>